<evidence type="ECO:0000256" key="2">
    <source>
        <dbReference type="SAM" id="MobiDB-lite"/>
    </source>
</evidence>
<feature type="coiled-coil region" evidence="1">
    <location>
        <begin position="212"/>
        <end position="246"/>
    </location>
</feature>
<keyword evidence="3" id="KW-1133">Transmembrane helix</keyword>
<feature type="compositionally biased region" description="Polar residues" evidence="2">
    <location>
        <begin position="497"/>
        <end position="524"/>
    </location>
</feature>
<feature type="compositionally biased region" description="Polar residues" evidence="2">
    <location>
        <begin position="472"/>
        <end position="487"/>
    </location>
</feature>
<keyword evidence="1" id="KW-0175">Coiled coil</keyword>
<sequence>MNGNKDQKLNRFKKIGISLFAVALIGGGIGYASYVNNTPETSDQKISATGDSTKKSSVIEKSKGKNKANKVIDDIKKEAKDKVLDILTPGTITNAIGDLPNAKVQKLDRSAIKKEMAKIDAEIEQRNHKKSEVKDVLLSQPNREKGNQQLSLSADNVKKPTKDTSLDDSTNKGSKDGEQSNVIPIPTPTPNPKPDPTPDPEPKPDANIPELIDKSRAELTTAKQKAEGLTDRLKAIQDELAQLSSIEETTSDKVVEADNQWDTVESLVSEYQEIANELHGLLETDGTVTEANQEIYQTTYAKLSNKVKELQEAQEKANASTKQMNENVSKVQATLNTLEKTKTEYQDIKQEKTAINNETNTAVNTAKKHNEVAEAVQPEMNQAVDANEKLNTTNNVVNTQINSVNKEESQQAINNAKDAVNVVNNQAATQNEAANAAVEDFAKYPVPGVSQNKPEVPVTLEAPVKVSVVDTSTTPLQQPVQTDQLANQPVGEKKTVENVQTGTENNETAASNIGAQSSTSTPKE</sequence>
<feature type="transmembrane region" description="Helical" evidence="3">
    <location>
        <begin position="12"/>
        <end position="34"/>
    </location>
</feature>
<evidence type="ECO:0000256" key="3">
    <source>
        <dbReference type="SAM" id="Phobius"/>
    </source>
</evidence>
<dbReference type="EMBL" id="AJDQ01000017">
    <property type="protein sequence ID" value="EOI53110.1"/>
    <property type="molecule type" value="Genomic_DNA"/>
</dbReference>
<proteinExistence type="predicted"/>
<comment type="caution">
    <text evidence="4">The sequence shown here is derived from an EMBL/GenBank/DDBJ whole genome shotgun (WGS) entry which is preliminary data.</text>
</comment>
<reference evidence="4 6" key="1">
    <citation type="submission" date="2013-02" db="EMBL/GenBank/DDBJ databases">
        <title>The Genome Sequence of Enterococcus gilvus ATCC BAA-350.</title>
        <authorList>
            <consortium name="The Broad Institute Genome Sequencing Platform"/>
            <consortium name="The Broad Institute Genome Sequencing Center for Infectious Disease"/>
            <person name="Earl A.M."/>
            <person name="Gilmore M.S."/>
            <person name="Lebreton F."/>
            <person name="Walker B."/>
            <person name="Young S.K."/>
            <person name="Zeng Q."/>
            <person name="Gargeya S."/>
            <person name="Fitzgerald M."/>
            <person name="Haas B."/>
            <person name="Abouelleil A."/>
            <person name="Alvarado L."/>
            <person name="Arachchi H.M."/>
            <person name="Berlin A.M."/>
            <person name="Chapman S.B."/>
            <person name="Dewar J."/>
            <person name="Goldberg J."/>
            <person name="Griggs A."/>
            <person name="Gujja S."/>
            <person name="Hansen M."/>
            <person name="Howarth C."/>
            <person name="Imamovic A."/>
            <person name="Larimer J."/>
            <person name="McCowan C."/>
            <person name="Murphy C."/>
            <person name="Neiman D."/>
            <person name="Pearson M."/>
            <person name="Priest M."/>
            <person name="Roberts A."/>
            <person name="Saif S."/>
            <person name="Shea T."/>
            <person name="Sisk P."/>
            <person name="Sykes S."/>
            <person name="Wortman J."/>
            <person name="Nusbaum C."/>
            <person name="Birren B."/>
        </authorList>
    </citation>
    <scope>NUCLEOTIDE SEQUENCE [LARGE SCALE GENOMIC DNA]</scope>
    <source>
        <strain evidence="4 6">ATCC BAA-350</strain>
    </source>
</reference>
<dbReference type="EMBL" id="ASWH01000003">
    <property type="protein sequence ID" value="EOW78429.1"/>
    <property type="molecule type" value="Genomic_DNA"/>
</dbReference>
<dbReference type="eggNOG" id="COG4372">
    <property type="taxonomic scope" value="Bacteria"/>
</dbReference>
<keyword evidence="7" id="KW-1185">Reference proteome</keyword>
<dbReference type="Proteomes" id="UP000014160">
    <property type="component" value="Unassembled WGS sequence"/>
</dbReference>
<organism evidence="4 6">
    <name type="scientific">Enterococcus gilvus ATCC BAA-350</name>
    <dbReference type="NCBI Taxonomy" id="1158614"/>
    <lineage>
        <taxon>Bacteria</taxon>
        <taxon>Bacillati</taxon>
        <taxon>Bacillota</taxon>
        <taxon>Bacilli</taxon>
        <taxon>Lactobacillales</taxon>
        <taxon>Enterococcaceae</taxon>
        <taxon>Enterococcus</taxon>
    </lineage>
</organism>
<dbReference type="PATRIC" id="fig|1158614.3.peg.4009"/>
<evidence type="ECO:0000313" key="6">
    <source>
        <dbReference type="Proteomes" id="UP000013750"/>
    </source>
</evidence>
<evidence type="ECO:0000256" key="1">
    <source>
        <dbReference type="SAM" id="Coils"/>
    </source>
</evidence>
<feature type="compositionally biased region" description="Basic and acidic residues" evidence="2">
    <location>
        <begin position="123"/>
        <end position="135"/>
    </location>
</feature>
<dbReference type="RefSeq" id="WP_010782336.1">
    <property type="nucleotide sequence ID" value="NZ_ASWH01000003.1"/>
</dbReference>
<feature type="region of interest" description="Disordered" evidence="2">
    <location>
        <begin position="472"/>
        <end position="524"/>
    </location>
</feature>
<gene>
    <name evidence="5" type="ORF">I592_04022</name>
    <name evidence="4" type="ORF">UKC_04018</name>
</gene>
<feature type="compositionally biased region" description="Pro residues" evidence="2">
    <location>
        <begin position="185"/>
        <end position="199"/>
    </location>
</feature>
<evidence type="ECO:0000313" key="5">
    <source>
        <dbReference type="EMBL" id="EOW78429.1"/>
    </source>
</evidence>
<reference evidence="5 7" key="2">
    <citation type="submission" date="2013-03" db="EMBL/GenBank/DDBJ databases">
        <title>The Genome Sequence of Enterococcus gilvus ATCC BAA-350 (PacBio/Illumina hybrid assembly).</title>
        <authorList>
            <consortium name="The Broad Institute Genomics Platform"/>
            <consortium name="The Broad Institute Genome Sequencing Center for Infectious Disease"/>
            <person name="Earl A."/>
            <person name="Russ C."/>
            <person name="Gilmore M."/>
            <person name="Surin D."/>
            <person name="Walker B."/>
            <person name="Young S."/>
            <person name="Zeng Q."/>
            <person name="Gargeya S."/>
            <person name="Fitzgerald M."/>
            <person name="Haas B."/>
            <person name="Abouelleil A."/>
            <person name="Allen A.W."/>
            <person name="Alvarado L."/>
            <person name="Arachchi H.M."/>
            <person name="Berlin A.M."/>
            <person name="Chapman S.B."/>
            <person name="Gainer-Dewar J."/>
            <person name="Goldberg J."/>
            <person name="Griggs A."/>
            <person name="Gujja S."/>
            <person name="Hansen M."/>
            <person name="Howarth C."/>
            <person name="Imamovic A."/>
            <person name="Ireland A."/>
            <person name="Larimer J."/>
            <person name="McCowan C."/>
            <person name="Murphy C."/>
            <person name="Pearson M."/>
            <person name="Poon T.W."/>
            <person name="Priest M."/>
            <person name="Roberts A."/>
            <person name="Saif S."/>
            <person name="Shea T."/>
            <person name="Sisk P."/>
            <person name="Sykes S."/>
            <person name="Wortman J."/>
            <person name="Nusbaum C."/>
            <person name="Birren B."/>
        </authorList>
    </citation>
    <scope>NUCLEOTIDE SEQUENCE [LARGE SCALE GENOMIC DNA]</scope>
    <source>
        <strain evidence="5 7">ATCC BAA-350</strain>
    </source>
</reference>
<keyword evidence="3" id="KW-0472">Membrane</keyword>
<feature type="compositionally biased region" description="Basic and acidic residues" evidence="2">
    <location>
        <begin position="156"/>
        <end position="178"/>
    </location>
</feature>
<dbReference type="AlphaFoldDB" id="R2V5U0"/>
<name>R2V5U0_9ENTE</name>
<feature type="region of interest" description="Disordered" evidence="2">
    <location>
        <begin position="123"/>
        <end position="210"/>
    </location>
</feature>
<feature type="coiled-coil region" evidence="1">
    <location>
        <begin position="293"/>
        <end position="358"/>
    </location>
</feature>
<protein>
    <submittedName>
        <fullName evidence="4">Uncharacterized protein</fullName>
    </submittedName>
</protein>
<dbReference type="Proteomes" id="UP000013750">
    <property type="component" value="Unassembled WGS sequence"/>
</dbReference>
<dbReference type="HOGENOM" id="CLU_039387_1_0_9"/>
<keyword evidence="3" id="KW-0812">Transmembrane</keyword>
<evidence type="ECO:0000313" key="4">
    <source>
        <dbReference type="EMBL" id="EOI53110.1"/>
    </source>
</evidence>
<accession>R2V5U0</accession>
<evidence type="ECO:0000313" key="7">
    <source>
        <dbReference type="Proteomes" id="UP000014160"/>
    </source>
</evidence>